<accession>A0A9Q1H251</accession>
<gene>
    <name evidence="2" type="ORF">HOLleu_27188</name>
</gene>
<dbReference type="AlphaFoldDB" id="A0A9Q1H251"/>
<feature type="compositionally biased region" description="Basic and acidic residues" evidence="1">
    <location>
        <begin position="46"/>
        <end position="67"/>
    </location>
</feature>
<feature type="region of interest" description="Disordered" evidence="1">
    <location>
        <begin position="32"/>
        <end position="69"/>
    </location>
</feature>
<keyword evidence="3" id="KW-1185">Reference proteome</keyword>
<evidence type="ECO:0000256" key="1">
    <source>
        <dbReference type="SAM" id="MobiDB-lite"/>
    </source>
</evidence>
<dbReference type="EMBL" id="JAIZAY010000013">
    <property type="protein sequence ID" value="KAJ8030704.1"/>
    <property type="molecule type" value="Genomic_DNA"/>
</dbReference>
<dbReference type="Proteomes" id="UP001152320">
    <property type="component" value="Chromosome 13"/>
</dbReference>
<proteinExistence type="predicted"/>
<protein>
    <submittedName>
        <fullName evidence="2">Uncharacterized protein</fullName>
    </submittedName>
</protein>
<name>A0A9Q1H251_HOLLE</name>
<reference evidence="2" key="1">
    <citation type="submission" date="2021-10" db="EMBL/GenBank/DDBJ databases">
        <title>Tropical sea cucumber genome reveals ecological adaptation and Cuvierian tubules defense mechanism.</title>
        <authorList>
            <person name="Chen T."/>
        </authorList>
    </citation>
    <scope>NUCLEOTIDE SEQUENCE</scope>
    <source>
        <strain evidence="2">Nanhai2018</strain>
        <tissue evidence="2">Muscle</tissue>
    </source>
</reference>
<organism evidence="2 3">
    <name type="scientific">Holothuria leucospilota</name>
    <name type="common">Black long sea cucumber</name>
    <name type="synonym">Mertensiothuria leucospilota</name>
    <dbReference type="NCBI Taxonomy" id="206669"/>
    <lineage>
        <taxon>Eukaryota</taxon>
        <taxon>Metazoa</taxon>
        <taxon>Echinodermata</taxon>
        <taxon>Eleutherozoa</taxon>
        <taxon>Echinozoa</taxon>
        <taxon>Holothuroidea</taxon>
        <taxon>Aspidochirotacea</taxon>
        <taxon>Aspidochirotida</taxon>
        <taxon>Holothuriidae</taxon>
        <taxon>Holothuria</taxon>
    </lineage>
</organism>
<sequence length="124" mass="14300">MANGLPPESLGNTGYRRCVNFRGKRTSKNCCHESEDQRSMWTTQEQRTREDRAQSQKEPLKTEDSGKTHNKSLLAVSTYLQRSRFRILRKTKCLFTCFQFLVLSNLILLKGHSPAIPHAIPHQL</sequence>
<comment type="caution">
    <text evidence="2">The sequence shown here is derived from an EMBL/GenBank/DDBJ whole genome shotgun (WGS) entry which is preliminary data.</text>
</comment>
<evidence type="ECO:0000313" key="3">
    <source>
        <dbReference type="Proteomes" id="UP001152320"/>
    </source>
</evidence>
<evidence type="ECO:0000313" key="2">
    <source>
        <dbReference type="EMBL" id="KAJ8030704.1"/>
    </source>
</evidence>